<dbReference type="InterPro" id="IPR005855">
    <property type="entry name" value="GFAT"/>
</dbReference>
<proteinExistence type="inferred from homology"/>
<protein>
    <recommendedName>
        <fullName evidence="3 8">Glutamine--fructose-6-phosphate aminotransferase [isomerizing]</fullName>
        <ecNumber evidence="2 8">2.6.1.16</ecNumber>
    </recommendedName>
    <alternativeName>
        <fullName evidence="8">D-fructose-6-phosphate amidotransferase</fullName>
    </alternativeName>
    <alternativeName>
        <fullName evidence="8">GFAT</fullName>
    </alternativeName>
    <alternativeName>
        <fullName evidence="8">Glucosamine-6-phosphate synthase</fullName>
    </alternativeName>
    <alternativeName>
        <fullName evidence="8">Hexosephosphate aminotransferase</fullName>
    </alternativeName>
    <alternativeName>
        <fullName evidence="8">L-glutamine--D-fructose-6-phosphate amidotransferase</fullName>
    </alternativeName>
</protein>
<evidence type="ECO:0000256" key="4">
    <source>
        <dbReference type="ARBA" id="ARBA00022576"/>
    </source>
</evidence>
<dbReference type="GO" id="GO:0004360">
    <property type="term" value="F:glutamine-fructose-6-phosphate transaminase (isomerizing) activity"/>
    <property type="evidence" value="ECO:0007669"/>
    <property type="project" value="UniProtKB-EC"/>
</dbReference>
<evidence type="ECO:0000256" key="3">
    <source>
        <dbReference type="ARBA" id="ARBA00016090"/>
    </source>
</evidence>
<keyword evidence="12" id="KW-1185">Reference proteome</keyword>
<dbReference type="Pfam" id="PF13522">
    <property type="entry name" value="GATase_6"/>
    <property type="match status" value="1"/>
</dbReference>
<comment type="catalytic activity">
    <reaction evidence="1 8">
        <text>D-fructose 6-phosphate + L-glutamine = D-glucosamine 6-phosphate + L-glutamate</text>
        <dbReference type="Rhea" id="RHEA:13237"/>
        <dbReference type="ChEBI" id="CHEBI:29985"/>
        <dbReference type="ChEBI" id="CHEBI:58359"/>
        <dbReference type="ChEBI" id="CHEBI:58725"/>
        <dbReference type="ChEBI" id="CHEBI:61527"/>
        <dbReference type="EC" id="2.6.1.16"/>
    </reaction>
</comment>
<organism evidence="11 12">
    <name type="scientific">Intestinicryptomonas porci</name>
    <dbReference type="NCBI Taxonomy" id="2926320"/>
    <lineage>
        <taxon>Bacteria</taxon>
        <taxon>Pseudomonadati</taxon>
        <taxon>Verrucomicrobiota</taxon>
        <taxon>Opitutia</taxon>
        <taxon>Opitutales</taxon>
        <taxon>Intestinicryptomonaceae</taxon>
        <taxon>Intestinicryptomonas</taxon>
    </lineage>
</organism>
<gene>
    <name evidence="8 11" type="primary">glmS</name>
    <name evidence="11" type="ORF">MOX91_07430</name>
</gene>
<evidence type="ECO:0000256" key="6">
    <source>
        <dbReference type="ARBA" id="ARBA00022737"/>
    </source>
</evidence>
<evidence type="ECO:0000256" key="8">
    <source>
        <dbReference type="HAMAP-Rule" id="MF_00164"/>
    </source>
</evidence>
<evidence type="ECO:0000259" key="10">
    <source>
        <dbReference type="PROSITE" id="PS51464"/>
    </source>
</evidence>
<dbReference type="SUPFAM" id="SSF56235">
    <property type="entry name" value="N-terminal nucleophile aminohydrolases (Ntn hydrolases)"/>
    <property type="match status" value="1"/>
</dbReference>
<keyword evidence="4 8" id="KW-0032">Aminotransferase</keyword>
<evidence type="ECO:0000313" key="11">
    <source>
        <dbReference type="EMBL" id="MDX8416004.1"/>
    </source>
</evidence>
<evidence type="ECO:0000256" key="7">
    <source>
        <dbReference type="ARBA" id="ARBA00022962"/>
    </source>
</evidence>
<dbReference type="NCBIfam" id="NF001484">
    <property type="entry name" value="PRK00331.1"/>
    <property type="match status" value="1"/>
</dbReference>
<dbReference type="Proteomes" id="UP001275932">
    <property type="component" value="Unassembled WGS sequence"/>
</dbReference>
<evidence type="ECO:0000256" key="2">
    <source>
        <dbReference type="ARBA" id="ARBA00012916"/>
    </source>
</evidence>
<dbReference type="RefSeq" id="WP_370397458.1">
    <property type="nucleotide sequence ID" value="NZ_JALBUT010000008.1"/>
</dbReference>
<dbReference type="CDD" id="cd05008">
    <property type="entry name" value="SIS_GlmS_GlmD_1"/>
    <property type="match status" value="1"/>
</dbReference>
<dbReference type="Gene3D" id="3.40.50.10490">
    <property type="entry name" value="Glucose-6-phosphate isomerase like protein, domain 1"/>
    <property type="match status" value="2"/>
</dbReference>
<dbReference type="InterPro" id="IPR035490">
    <property type="entry name" value="GlmS/FrlB_SIS"/>
</dbReference>
<dbReference type="PROSITE" id="PS51278">
    <property type="entry name" value="GATASE_TYPE_2"/>
    <property type="match status" value="1"/>
</dbReference>
<reference evidence="11 12" key="1">
    <citation type="submission" date="2022-03" db="EMBL/GenBank/DDBJ databases">
        <title>Novel taxa within the pig intestine.</title>
        <authorList>
            <person name="Wylensek D."/>
            <person name="Bishof K."/>
            <person name="Afrizal A."/>
            <person name="Clavel T."/>
        </authorList>
    </citation>
    <scope>NUCLEOTIDE SEQUENCE [LARGE SCALE GENOMIC DNA]</scope>
    <source>
        <strain evidence="11 12">CLA-KB-P66</strain>
    </source>
</reference>
<feature type="active site" description="For Fru-6P isomerization activity" evidence="8">
    <location>
        <position position="612"/>
    </location>
</feature>
<dbReference type="InterPro" id="IPR001347">
    <property type="entry name" value="SIS_dom"/>
</dbReference>
<dbReference type="Pfam" id="PF01380">
    <property type="entry name" value="SIS"/>
    <property type="match status" value="2"/>
</dbReference>
<evidence type="ECO:0000256" key="1">
    <source>
        <dbReference type="ARBA" id="ARBA00001031"/>
    </source>
</evidence>
<keyword evidence="7" id="KW-0315">Glutamine amidotransferase</keyword>
<feature type="domain" description="SIS" evidence="10">
    <location>
        <begin position="466"/>
        <end position="607"/>
    </location>
</feature>
<dbReference type="SUPFAM" id="SSF53697">
    <property type="entry name" value="SIS domain"/>
    <property type="match status" value="1"/>
</dbReference>
<dbReference type="CDD" id="cd05009">
    <property type="entry name" value="SIS_GlmS_GlmD_2"/>
    <property type="match status" value="1"/>
</dbReference>
<evidence type="ECO:0000259" key="9">
    <source>
        <dbReference type="PROSITE" id="PS51278"/>
    </source>
</evidence>
<dbReference type="Gene3D" id="3.60.20.10">
    <property type="entry name" value="Glutamine Phosphoribosylpyrophosphate, subunit 1, domain 1"/>
    <property type="match status" value="1"/>
</dbReference>
<dbReference type="InterPro" id="IPR046348">
    <property type="entry name" value="SIS_dom_sf"/>
</dbReference>
<feature type="initiator methionine" description="Removed" evidence="8">
    <location>
        <position position="1"/>
    </location>
</feature>
<dbReference type="HAMAP" id="MF_00164">
    <property type="entry name" value="GlmS"/>
    <property type="match status" value="1"/>
</dbReference>
<dbReference type="NCBIfam" id="TIGR01135">
    <property type="entry name" value="glmS"/>
    <property type="match status" value="1"/>
</dbReference>
<evidence type="ECO:0000313" key="12">
    <source>
        <dbReference type="Proteomes" id="UP001275932"/>
    </source>
</evidence>
<feature type="domain" description="Glutamine amidotransferase type-2" evidence="9">
    <location>
        <begin position="2"/>
        <end position="226"/>
    </location>
</feature>
<keyword evidence="8" id="KW-0963">Cytoplasm</keyword>
<dbReference type="PANTHER" id="PTHR10937:SF0">
    <property type="entry name" value="GLUTAMINE--FRUCTOSE-6-PHOSPHATE TRANSAMINASE (ISOMERIZING)"/>
    <property type="match status" value="1"/>
</dbReference>
<dbReference type="EMBL" id="JALBUT010000008">
    <property type="protein sequence ID" value="MDX8416004.1"/>
    <property type="molecule type" value="Genomic_DNA"/>
</dbReference>
<dbReference type="InterPro" id="IPR035466">
    <property type="entry name" value="GlmS/AgaS_SIS"/>
</dbReference>
<keyword evidence="6" id="KW-0677">Repeat</keyword>
<evidence type="ECO:0000256" key="5">
    <source>
        <dbReference type="ARBA" id="ARBA00022679"/>
    </source>
</evidence>
<dbReference type="CDD" id="cd00714">
    <property type="entry name" value="GFAT"/>
    <property type="match status" value="1"/>
</dbReference>
<comment type="caution">
    <text evidence="11">The sequence shown here is derived from an EMBL/GenBank/DDBJ whole genome shotgun (WGS) entry which is preliminary data.</text>
</comment>
<keyword evidence="5 8" id="KW-0808">Transferase</keyword>
<dbReference type="InterPro" id="IPR017932">
    <property type="entry name" value="GATase_2_dom"/>
</dbReference>
<comment type="subcellular location">
    <subcellularLocation>
        <location evidence="8">Cytoplasm</location>
    </subcellularLocation>
</comment>
<comment type="subunit">
    <text evidence="8">Homodimer.</text>
</comment>
<dbReference type="PROSITE" id="PS51464">
    <property type="entry name" value="SIS"/>
    <property type="match status" value="2"/>
</dbReference>
<dbReference type="InterPro" id="IPR047084">
    <property type="entry name" value="GFAT_N"/>
</dbReference>
<feature type="domain" description="SIS" evidence="10">
    <location>
        <begin position="295"/>
        <end position="434"/>
    </location>
</feature>
<dbReference type="PANTHER" id="PTHR10937">
    <property type="entry name" value="GLUCOSAMINE--FRUCTOSE-6-PHOSPHATE AMINOTRANSFERASE, ISOMERIZING"/>
    <property type="match status" value="1"/>
</dbReference>
<name>A0ABU4WIG2_9BACT</name>
<comment type="function">
    <text evidence="8">Catalyzes the first step in hexosamine metabolism, converting fructose-6P into glucosamine-6P using glutamine as a nitrogen source.</text>
</comment>
<accession>A0ABU4WIG2</accession>
<feature type="active site" description="Nucleophile; for GATase activity" evidence="8">
    <location>
        <position position="2"/>
    </location>
</feature>
<dbReference type="InterPro" id="IPR029055">
    <property type="entry name" value="Ntn_hydrolases_N"/>
</dbReference>
<sequence>MCGIIGYIGKREVAPILIDGLKRMEYRGYDSAGVAMINGKKELDIRKRKGRVSVVASEVEADHFSAHVGIGHTRWATHGGVTDTNAHPHVSSCGRFIMVHNGIIENYENMRSFLISKGYTFKSETDSEALVNLIAYHFDERTKDYNEDRFLEAVRKALLHVEGTYGIAVISPLFPNEIIAARKGSPLIIGIGNGEHFIASDVSGFSGRAKNVIYLEDGQVASITKDDCDILTIGKQQVECVIKEIDWEMETAELGSYKHFMEKEIFEQRKAIENAIRGRLSDDQSTAVLNGLNITANELRSIDRILLCACGTAWHACLVAEYLIERYARIPVEVEYASEFRYRNPPLDKNTLVFVISQSGETIDTLEALRESKRKGFKTLAITNVVGSTIARESDGGLYQYSGKEIGVASTKAFTSQIIIMLLVALYLGRMRDLSFADGKEIVSAIKALPDLIDETLKQADVVRKIAKKYSKFPDFLFLGRLEEYPIALEGALKLKEISYIHAEGYPAAEMKHGPIALVCPECPAVIFANQGEIFQKVISNAKEIGARKGPVILITDSPDEIESGLADDVIAIPKAHDAVRTIIDTIPIQLLAYYIAVERGCDVDKPRNLAKSVTVE</sequence>
<dbReference type="EC" id="2.6.1.16" evidence="2 8"/>